<evidence type="ECO:0000256" key="4">
    <source>
        <dbReference type="ARBA" id="ARBA00022636"/>
    </source>
</evidence>
<dbReference type="EMBL" id="JACDXW010000004">
    <property type="protein sequence ID" value="MCB5363806.1"/>
    <property type="molecule type" value="Genomic_DNA"/>
</dbReference>
<dbReference type="Pfam" id="PF00563">
    <property type="entry name" value="EAL"/>
    <property type="match status" value="1"/>
</dbReference>
<keyword evidence="12" id="KW-1185">Reference proteome</keyword>
<evidence type="ECO:0000256" key="1">
    <source>
        <dbReference type="ARBA" id="ARBA00004651"/>
    </source>
</evidence>
<dbReference type="InterPro" id="IPR001633">
    <property type="entry name" value="EAL_dom"/>
</dbReference>
<dbReference type="SMART" id="SM00052">
    <property type="entry name" value="EAL"/>
    <property type="match status" value="1"/>
</dbReference>
<dbReference type="Proteomes" id="UP000776983">
    <property type="component" value="Unassembled WGS sequence"/>
</dbReference>
<dbReference type="Gene3D" id="3.20.20.450">
    <property type="entry name" value="EAL domain"/>
    <property type="match status" value="1"/>
</dbReference>
<evidence type="ECO:0000256" key="9">
    <source>
        <dbReference type="ARBA" id="ARBA00034290"/>
    </source>
</evidence>
<dbReference type="PROSITE" id="PS50883">
    <property type="entry name" value="EAL"/>
    <property type="match status" value="1"/>
</dbReference>
<dbReference type="RefSeq" id="WP_226954176.1">
    <property type="nucleotide sequence ID" value="NZ_JACDXW010000004.1"/>
</dbReference>
<dbReference type="Pfam" id="PF12792">
    <property type="entry name" value="CSS-motif"/>
    <property type="match status" value="1"/>
</dbReference>
<comment type="subcellular location">
    <subcellularLocation>
        <location evidence="1">Cell membrane</location>
        <topology evidence="1">Multi-pass membrane protein</topology>
    </subcellularLocation>
</comment>
<dbReference type="EC" id="3.1.4.52" evidence="2"/>
<dbReference type="InterPro" id="IPR035919">
    <property type="entry name" value="EAL_sf"/>
</dbReference>
<evidence type="ECO:0000313" key="11">
    <source>
        <dbReference type="EMBL" id="MCB5363806.1"/>
    </source>
</evidence>
<keyword evidence="7" id="KW-1133">Transmembrane helix</keyword>
<accession>A0ABS8CCR3</accession>
<organism evidence="11 12">
    <name type="scientific">Mesopusillimonas faecipullorum</name>
    <dbReference type="NCBI Taxonomy" id="2755040"/>
    <lineage>
        <taxon>Bacteria</taxon>
        <taxon>Pseudomonadati</taxon>
        <taxon>Pseudomonadota</taxon>
        <taxon>Betaproteobacteria</taxon>
        <taxon>Burkholderiales</taxon>
        <taxon>Alcaligenaceae</taxon>
        <taxon>Mesopusillimonas</taxon>
    </lineage>
</organism>
<evidence type="ECO:0000313" key="12">
    <source>
        <dbReference type="Proteomes" id="UP000776983"/>
    </source>
</evidence>
<keyword evidence="6" id="KW-0378">Hydrolase</keyword>
<dbReference type="PANTHER" id="PTHR33121">
    <property type="entry name" value="CYCLIC DI-GMP PHOSPHODIESTERASE PDEF"/>
    <property type="match status" value="1"/>
</dbReference>
<proteinExistence type="predicted"/>
<evidence type="ECO:0000256" key="2">
    <source>
        <dbReference type="ARBA" id="ARBA00012282"/>
    </source>
</evidence>
<gene>
    <name evidence="11" type="ORF">H0484_08600</name>
</gene>
<keyword evidence="5" id="KW-0812">Transmembrane</keyword>
<evidence type="ECO:0000259" key="10">
    <source>
        <dbReference type="PROSITE" id="PS50883"/>
    </source>
</evidence>
<protein>
    <recommendedName>
        <fullName evidence="2">cyclic-guanylate-specific phosphodiesterase</fullName>
        <ecNumber evidence="2">3.1.4.52</ecNumber>
    </recommendedName>
</protein>
<comment type="caution">
    <text evidence="11">The sequence shown here is derived from an EMBL/GenBank/DDBJ whole genome shotgun (WGS) entry which is preliminary data.</text>
</comment>
<keyword evidence="4" id="KW-0973">c-di-GMP</keyword>
<sequence length="483" mass="52800">MAQLLITREELTVEQISAILNQLSWANLPPCGNEHIGLMRQLTVNTPALDEIAYVTDGLATCSSWGEGLYEFGEEAVIGRTSDGQTSFMLSYMSPSSGGGRALALSQGPYRALISLKYFVDVIAEPKMQMGLATHDGRPVITIGSSPDGALEKALLTKGAVQIPGYQQAVVNSPQWISMAMYPGGGFFQYLRTEHDGLLIAGGLVFLLTLGIWMRRSSPRDELRAAIRSEELSVHYQPIINQRSGECVGAEALLRWRQSDNTWIQPDLFIPMAEANRLMAPLTDLLLRTVANEMGPLLKANPELHISLNLYAEDVSTGRVLGVLENTLIVAGVRPRQIWLEVTERSFMDIESARTMLQQAHDRGYIIAIDDFGSGYSSLQYLQSLPVDVLKVDKSFIAPIGTGAVSSHVIYHIIEMGKSLNLVLVAEGVETQTQANYLADQGVSLVQGWLYAKAMPIRELHEFLGQRPSAGRLAAAASRAEAV</sequence>
<feature type="domain" description="EAL" evidence="10">
    <location>
        <begin position="216"/>
        <end position="468"/>
    </location>
</feature>
<dbReference type="InterPro" id="IPR024744">
    <property type="entry name" value="CSS-motif_dom"/>
</dbReference>
<evidence type="ECO:0000256" key="7">
    <source>
        <dbReference type="ARBA" id="ARBA00022989"/>
    </source>
</evidence>
<evidence type="ECO:0000256" key="3">
    <source>
        <dbReference type="ARBA" id="ARBA00022475"/>
    </source>
</evidence>
<dbReference type="CDD" id="cd01948">
    <property type="entry name" value="EAL"/>
    <property type="match status" value="1"/>
</dbReference>
<name>A0ABS8CCR3_9BURK</name>
<dbReference type="InterPro" id="IPR050706">
    <property type="entry name" value="Cyclic-di-GMP_PDE-like"/>
</dbReference>
<reference evidence="11 12" key="1">
    <citation type="submission" date="2020-07" db="EMBL/GenBank/DDBJ databases">
        <title>Pusillimonas sp. nov., isolated from poultry manure in Taiwan.</title>
        <authorList>
            <person name="Lin S.-Y."/>
            <person name="Tang Y.-S."/>
            <person name="Young C.-C."/>
        </authorList>
    </citation>
    <scope>NUCLEOTIDE SEQUENCE [LARGE SCALE GENOMIC DNA]</scope>
    <source>
        <strain evidence="11 12">CC-YST705</strain>
    </source>
</reference>
<evidence type="ECO:0000256" key="5">
    <source>
        <dbReference type="ARBA" id="ARBA00022692"/>
    </source>
</evidence>
<dbReference type="SUPFAM" id="SSF141868">
    <property type="entry name" value="EAL domain-like"/>
    <property type="match status" value="1"/>
</dbReference>
<evidence type="ECO:0000256" key="6">
    <source>
        <dbReference type="ARBA" id="ARBA00022801"/>
    </source>
</evidence>
<keyword evidence="8" id="KW-0472">Membrane</keyword>
<dbReference type="PANTHER" id="PTHR33121:SF79">
    <property type="entry name" value="CYCLIC DI-GMP PHOSPHODIESTERASE PDED-RELATED"/>
    <property type="match status" value="1"/>
</dbReference>
<evidence type="ECO:0000256" key="8">
    <source>
        <dbReference type="ARBA" id="ARBA00023136"/>
    </source>
</evidence>
<keyword evidence="3" id="KW-1003">Cell membrane</keyword>
<comment type="catalytic activity">
    <reaction evidence="9">
        <text>3',3'-c-di-GMP + H2O = 5'-phosphoguanylyl(3'-&gt;5')guanosine + H(+)</text>
        <dbReference type="Rhea" id="RHEA:24902"/>
        <dbReference type="ChEBI" id="CHEBI:15377"/>
        <dbReference type="ChEBI" id="CHEBI:15378"/>
        <dbReference type="ChEBI" id="CHEBI:58754"/>
        <dbReference type="ChEBI" id="CHEBI:58805"/>
        <dbReference type="EC" id="3.1.4.52"/>
    </reaction>
</comment>